<dbReference type="Pfam" id="PF01494">
    <property type="entry name" value="FAD_binding_3"/>
    <property type="match status" value="1"/>
</dbReference>
<name>A0A1X7KXN8_9BACT</name>
<dbReference type="OrthoDB" id="9766816at2"/>
<evidence type="ECO:0000313" key="7">
    <source>
        <dbReference type="Proteomes" id="UP000193804"/>
    </source>
</evidence>
<dbReference type="STRING" id="1028.SAMN05661096_03186"/>
<keyword evidence="4" id="KW-0560">Oxidoreductase</keyword>
<dbReference type="InterPro" id="IPR036188">
    <property type="entry name" value="FAD/NAD-bd_sf"/>
</dbReference>
<dbReference type="PANTHER" id="PTHR46496">
    <property type="match status" value="1"/>
</dbReference>
<dbReference type="RefSeq" id="WP_085518323.1">
    <property type="nucleotide sequence ID" value="NZ_FXAW01000007.1"/>
</dbReference>
<evidence type="ECO:0000256" key="4">
    <source>
        <dbReference type="ARBA" id="ARBA00023002"/>
    </source>
</evidence>
<evidence type="ECO:0000256" key="2">
    <source>
        <dbReference type="ARBA" id="ARBA00022630"/>
    </source>
</evidence>
<dbReference type="EMBL" id="FXAW01000007">
    <property type="protein sequence ID" value="SMG45792.1"/>
    <property type="molecule type" value="Genomic_DNA"/>
</dbReference>
<dbReference type="SUPFAM" id="SSF51905">
    <property type="entry name" value="FAD/NAD(P)-binding domain"/>
    <property type="match status" value="1"/>
</dbReference>
<comment type="cofactor">
    <cofactor evidence="1">
        <name>FAD</name>
        <dbReference type="ChEBI" id="CHEBI:57692"/>
    </cofactor>
</comment>
<evidence type="ECO:0000256" key="1">
    <source>
        <dbReference type="ARBA" id="ARBA00001974"/>
    </source>
</evidence>
<dbReference type="AlphaFoldDB" id="A0A1X7KXN8"/>
<keyword evidence="7" id="KW-1185">Reference proteome</keyword>
<gene>
    <name evidence="6" type="ORF">SAMN05661096_03186</name>
</gene>
<dbReference type="GO" id="GO:0071949">
    <property type="term" value="F:FAD binding"/>
    <property type="evidence" value="ECO:0007669"/>
    <property type="project" value="InterPro"/>
</dbReference>
<protein>
    <submittedName>
        <fullName evidence="6">2-polyprenyl-6-methoxyphenol hydroxylase</fullName>
    </submittedName>
</protein>
<keyword evidence="3" id="KW-0274">FAD</keyword>
<proteinExistence type="predicted"/>
<dbReference type="InterPro" id="IPR002938">
    <property type="entry name" value="FAD-bd"/>
</dbReference>
<dbReference type="PRINTS" id="PR00420">
    <property type="entry name" value="RNGMNOXGNASE"/>
</dbReference>
<feature type="domain" description="FAD-binding" evidence="5">
    <location>
        <begin position="2"/>
        <end position="334"/>
    </location>
</feature>
<dbReference type="Gene3D" id="3.50.50.60">
    <property type="entry name" value="FAD/NAD(P)-binding domain"/>
    <property type="match status" value="1"/>
</dbReference>
<accession>A0A1X7KXN8</accession>
<reference evidence="7" key="1">
    <citation type="submission" date="2017-04" db="EMBL/GenBank/DDBJ databases">
        <authorList>
            <person name="Varghese N."/>
            <person name="Submissions S."/>
        </authorList>
    </citation>
    <scope>NUCLEOTIDE SEQUENCE [LARGE SCALE GENOMIC DNA]</scope>
    <source>
        <strain evidence="7">DSM 4125</strain>
    </source>
</reference>
<evidence type="ECO:0000256" key="3">
    <source>
        <dbReference type="ARBA" id="ARBA00022827"/>
    </source>
</evidence>
<keyword evidence="2" id="KW-0285">Flavoprotein</keyword>
<evidence type="ECO:0000259" key="5">
    <source>
        <dbReference type="Pfam" id="PF01494"/>
    </source>
</evidence>
<dbReference type="GO" id="GO:0016491">
    <property type="term" value="F:oxidoreductase activity"/>
    <property type="evidence" value="ECO:0007669"/>
    <property type="project" value="UniProtKB-KW"/>
</dbReference>
<dbReference type="Proteomes" id="UP000193804">
    <property type="component" value="Unassembled WGS sequence"/>
</dbReference>
<evidence type="ECO:0000313" key="6">
    <source>
        <dbReference type="EMBL" id="SMG45792.1"/>
    </source>
</evidence>
<sequence>MEIAIIGGGIAGLTAALALRKQGIKSVVYERAMQLNEIGAGIWLQPNALKVLDYLGVKDSILKDAVQLDRVDITNRQLNPFQSGNGVVQDKKGNKIVSIHRGKLQKILVEALPNDALKLGHDLRSFTQSAGKVDLHFESISLKADYVLAADGINSRIRQALFPLSSLRHSGQTCWRGISAIQVPEELRNLGREAWGNKVRFGFSQVSDDLVYWFAVAEANAQVEVDRAIVKKELNEKFKNFHPLVQQIISNTDAEKIIGGDILDLGRLDHWHMQNICLLGDAAHATTPNMGQGAGQGIEDAYVIAKLFSKLQPSEKIFEEFETLRRKKVDYVVNNSWRFGKMAHSSVGQFVMKLVMKMTPQFVVNKQLEQLYKLPNI</sequence>
<dbReference type="PANTHER" id="PTHR46496:SF1">
    <property type="entry name" value="ZEAXANTHIN EPOXIDASE, CHLOROPLASTIC"/>
    <property type="match status" value="1"/>
</dbReference>
<organism evidence="6 7">
    <name type="scientific">Marivirga sericea</name>
    <dbReference type="NCBI Taxonomy" id="1028"/>
    <lineage>
        <taxon>Bacteria</taxon>
        <taxon>Pseudomonadati</taxon>
        <taxon>Bacteroidota</taxon>
        <taxon>Cytophagia</taxon>
        <taxon>Cytophagales</taxon>
        <taxon>Marivirgaceae</taxon>
        <taxon>Marivirga</taxon>
    </lineage>
</organism>